<dbReference type="PRINTS" id="PR00081">
    <property type="entry name" value="GDHRDH"/>
</dbReference>
<name>A0A2R4MG22_9HYPH</name>
<dbReference type="Pfam" id="PF13561">
    <property type="entry name" value="adh_short_C2"/>
    <property type="match status" value="1"/>
</dbReference>
<dbReference type="CDD" id="cd05233">
    <property type="entry name" value="SDR_c"/>
    <property type="match status" value="1"/>
</dbReference>
<dbReference type="STRING" id="1122213.GCA_000423365_02635"/>
<keyword evidence="4" id="KW-1185">Reference proteome</keyword>
<dbReference type="InterPro" id="IPR036291">
    <property type="entry name" value="NAD(P)-bd_dom_sf"/>
</dbReference>
<dbReference type="SUPFAM" id="SSF51735">
    <property type="entry name" value="NAD(P)-binding Rossmann-fold domains"/>
    <property type="match status" value="1"/>
</dbReference>
<comment type="similarity">
    <text evidence="1">Belongs to the short-chain dehydrogenases/reductases (SDR) family.</text>
</comment>
<dbReference type="Proteomes" id="UP000258927">
    <property type="component" value="Chromosome"/>
</dbReference>
<dbReference type="PANTHER" id="PTHR42760">
    <property type="entry name" value="SHORT-CHAIN DEHYDROGENASES/REDUCTASES FAMILY MEMBER"/>
    <property type="match status" value="1"/>
</dbReference>
<sequence length="262" mass="27731">MPPSIFDDFRLDGKRALITGGSRGLGREIALAYADAGAQIVLVGRGEDSLKDTAKDIEAKGTTAHFIVADVTVPSECKRAAKEALALPGGIDILVNNVGGRKPNTQIEATSDEDWREGFALNVDHCFLMTRLIGEAMIARGAGGRIVNMGSISGMIINQGVAGRHYEAGKAAIIHFTKALAVDWAPHNINANCISPGLFMTEPNQAWTEKAPEAIEKFVACTPMGRAGNPREIAGLALYLASPASSYVTGSNFVIDGGYTSW</sequence>
<proteinExistence type="inferred from homology"/>
<dbReference type="PRINTS" id="PR00080">
    <property type="entry name" value="SDRFAMILY"/>
</dbReference>
<dbReference type="EMBL" id="CP021330">
    <property type="protein sequence ID" value="AVX04829.1"/>
    <property type="molecule type" value="Genomic_DNA"/>
</dbReference>
<accession>A0A2R4MG22</accession>
<evidence type="ECO:0000313" key="4">
    <source>
        <dbReference type="Proteomes" id="UP000258927"/>
    </source>
</evidence>
<dbReference type="FunFam" id="3.40.50.720:FF:000084">
    <property type="entry name" value="Short-chain dehydrogenase reductase"/>
    <property type="match status" value="1"/>
</dbReference>
<dbReference type="Gene3D" id="3.40.50.720">
    <property type="entry name" value="NAD(P)-binding Rossmann-like Domain"/>
    <property type="match status" value="1"/>
</dbReference>
<dbReference type="AlphaFoldDB" id="A0A2R4MG22"/>
<evidence type="ECO:0000256" key="2">
    <source>
        <dbReference type="ARBA" id="ARBA00023002"/>
    </source>
</evidence>
<dbReference type="RefSeq" id="WP_117395948.1">
    <property type="nucleotide sequence ID" value="NZ_CP021330.1"/>
</dbReference>
<dbReference type="NCBIfam" id="NF005559">
    <property type="entry name" value="PRK07231.1"/>
    <property type="match status" value="1"/>
</dbReference>
<dbReference type="KEGG" id="mmyr:MXMO3_02316"/>
<reference evidence="3 4" key="1">
    <citation type="submission" date="2017-05" db="EMBL/GenBank/DDBJ databases">
        <title>Genome Analysis of Maritalea myrionectae HL2708#5.</title>
        <authorList>
            <consortium name="Cotde Inc.-PKNU"/>
            <person name="Jang D."/>
            <person name="Oh H.-M."/>
        </authorList>
    </citation>
    <scope>NUCLEOTIDE SEQUENCE [LARGE SCALE GENOMIC DNA]</scope>
    <source>
        <strain evidence="3 4">HL2708#5</strain>
    </source>
</reference>
<evidence type="ECO:0000313" key="3">
    <source>
        <dbReference type="EMBL" id="AVX04829.1"/>
    </source>
</evidence>
<protein>
    <submittedName>
        <fullName evidence="3">Gluconate 5-dehydrogenase</fullName>
    </submittedName>
</protein>
<keyword evidence="2" id="KW-0560">Oxidoreductase</keyword>
<evidence type="ECO:0000256" key="1">
    <source>
        <dbReference type="ARBA" id="ARBA00006484"/>
    </source>
</evidence>
<dbReference type="PANTHER" id="PTHR42760:SF115">
    <property type="entry name" value="3-OXOACYL-[ACYL-CARRIER-PROTEIN] REDUCTASE FABG"/>
    <property type="match status" value="1"/>
</dbReference>
<organism evidence="3 4">
    <name type="scientific">Maritalea myrionectae</name>
    <dbReference type="NCBI Taxonomy" id="454601"/>
    <lineage>
        <taxon>Bacteria</taxon>
        <taxon>Pseudomonadati</taxon>
        <taxon>Pseudomonadota</taxon>
        <taxon>Alphaproteobacteria</taxon>
        <taxon>Hyphomicrobiales</taxon>
        <taxon>Devosiaceae</taxon>
        <taxon>Maritalea</taxon>
    </lineage>
</organism>
<gene>
    <name evidence="3" type="ORF">MXMO3_02316</name>
</gene>
<dbReference type="GO" id="GO:0016616">
    <property type="term" value="F:oxidoreductase activity, acting on the CH-OH group of donors, NAD or NADP as acceptor"/>
    <property type="evidence" value="ECO:0007669"/>
    <property type="project" value="TreeGrafter"/>
</dbReference>
<dbReference type="InterPro" id="IPR002347">
    <property type="entry name" value="SDR_fam"/>
</dbReference>